<evidence type="ECO:0000256" key="4">
    <source>
        <dbReference type="SAM" id="Phobius"/>
    </source>
</evidence>
<feature type="domain" description="EF-hand" evidence="6">
    <location>
        <begin position="694"/>
        <end position="729"/>
    </location>
</feature>
<dbReference type="Pfam" id="PF13833">
    <property type="entry name" value="EF-hand_8"/>
    <property type="match status" value="1"/>
</dbReference>
<evidence type="ECO:0000259" key="6">
    <source>
        <dbReference type="PROSITE" id="PS50222"/>
    </source>
</evidence>
<dbReference type="Pfam" id="PF13499">
    <property type="entry name" value="EF-hand_7"/>
    <property type="match status" value="1"/>
</dbReference>
<evidence type="ECO:0000256" key="1">
    <source>
        <dbReference type="ARBA" id="ARBA00022737"/>
    </source>
</evidence>
<feature type="compositionally biased region" description="Basic and acidic residues" evidence="3">
    <location>
        <begin position="98"/>
        <end position="114"/>
    </location>
</feature>
<dbReference type="FunFam" id="1.10.238.10:FF:000001">
    <property type="entry name" value="Calmodulin 1"/>
    <property type="match status" value="1"/>
</dbReference>
<dbReference type="InterPro" id="IPR018247">
    <property type="entry name" value="EF_Hand_1_Ca_BS"/>
</dbReference>
<comment type="caution">
    <text evidence="7">The sequence shown here is derived from an EMBL/GenBank/DDBJ whole genome shotgun (WGS) entry which is preliminary data.</text>
</comment>
<keyword evidence="4" id="KW-0472">Membrane</keyword>
<feature type="domain" description="EF-hand" evidence="6">
    <location>
        <begin position="772"/>
        <end position="807"/>
    </location>
</feature>
<dbReference type="PROSITE" id="PS00018">
    <property type="entry name" value="EF_HAND_1"/>
    <property type="match status" value="3"/>
</dbReference>
<feature type="compositionally biased region" description="Basic and acidic residues" evidence="3">
    <location>
        <begin position="124"/>
        <end position="135"/>
    </location>
</feature>
<feature type="domain" description="EF-hand" evidence="6">
    <location>
        <begin position="730"/>
        <end position="765"/>
    </location>
</feature>
<name>A0A8J5XH05_DIALT</name>
<evidence type="ECO:0000256" key="3">
    <source>
        <dbReference type="SAM" id="MobiDB-lite"/>
    </source>
</evidence>
<evidence type="ECO:0000313" key="8">
    <source>
        <dbReference type="Proteomes" id="UP000751190"/>
    </source>
</evidence>
<feature type="compositionally biased region" description="Basic and acidic residues" evidence="3">
    <location>
        <begin position="305"/>
        <end position="318"/>
    </location>
</feature>
<feature type="signal peptide" evidence="5">
    <location>
        <begin position="1"/>
        <end position="15"/>
    </location>
</feature>
<feature type="transmembrane region" description="Helical" evidence="4">
    <location>
        <begin position="183"/>
        <end position="202"/>
    </location>
</feature>
<keyword evidence="5" id="KW-0732">Signal</keyword>
<dbReference type="OrthoDB" id="6081786at2759"/>
<feature type="transmembrane region" description="Helical" evidence="4">
    <location>
        <begin position="439"/>
        <end position="457"/>
    </location>
</feature>
<feature type="region of interest" description="Disordered" evidence="3">
    <location>
        <begin position="40"/>
        <end position="139"/>
    </location>
</feature>
<feature type="transmembrane region" description="Helical" evidence="4">
    <location>
        <begin position="548"/>
        <end position="568"/>
    </location>
</feature>
<keyword evidence="8" id="KW-1185">Reference proteome</keyword>
<dbReference type="AlphaFoldDB" id="A0A8J5XH05"/>
<feature type="transmembrane region" description="Helical" evidence="4">
    <location>
        <begin position="229"/>
        <end position="249"/>
    </location>
</feature>
<feature type="transmembrane region" description="Helical" evidence="4">
    <location>
        <begin position="580"/>
        <end position="608"/>
    </location>
</feature>
<dbReference type="PANTHER" id="PTHR23048">
    <property type="entry name" value="MYOSIN LIGHT CHAIN 1, 3"/>
    <property type="match status" value="1"/>
</dbReference>
<dbReference type="Gene3D" id="1.10.238.10">
    <property type="entry name" value="EF-hand"/>
    <property type="match status" value="2"/>
</dbReference>
<evidence type="ECO:0000256" key="2">
    <source>
        <dbReference type="ARBA" id="ARBA00022837"/>
    </source>
</evidence>
<dbReference type="CDD" id="cd00051">
    <property type="entry name" value="EFh"/>
    <property type="match status" value="2"/>
</dbReference>
<organism evidence="7 8">
    <name type="scientific">Diacronema lutheri</name>
    <name type="common">Unicellular marine alga</name>
    <name type="synonym">Monochrysis lutheri</name>
    <dbReference type="NCBI Taxonomy" id="2081491"/>
    <lineage>
        <taxon>Eukaryota</taxon>
        <taxon>Haptista</taxon>
        <taxon>Haptophyta</taxon>
        <taxon>Pavlovophyceae</taxon>
        <taxon>Pavlovales</taxon>
        <taxon>Pavlovaceae</taxon>
        <taxon>Diacronema</taxon>
    </lineage>
</organism>
<feature type="region of interest" description="Disordered" evidence="3">
    <location>
        <begin position="305"/>
        <end position="335"/>
    </location>
</feature>
<dbReference type="GO" id="GO:0016460">
    <property type="term" value="C:myosin II complex"/>
    <property type="evidence" value="ECO:0007669"/>
    <property type="project" value="TreeGrafter"/>
</dbReference>
<keyword evidence="1" id="KW-0677">Repeat</keyword>
<evidence type="ECO:0000256" key="5">
    <source>
        <dbReference type="SAM" id="SignalP"/>
    </source>
</evidence>
<proteinExistence type="predicted"/>
<keyword evidence="2" id="KW-0106">Calcium</keyword>
<keyword evidence="4" id="KW-0812">Transmembrane</keyword>
<evidence type="ECO:0000313" key="7">
    <source>
        <dbReference type="EMBL" id="KAG8460817.1"/>
    </source>
</evidence>
<dbReference type="EMBL" id="JAGTXO010000030">
    <property type="protein sequence ID" value="KAG8460817.1"/>
    <property type="molecule type" value="Genomic_DNA"/>
</dbReference>
<sequence length="847" mass="92061">MLLCAAAVVSGRALAAPSSTAPPNFRRQLFAHGHAGARAGVGAHAPTGSHAVAPAPGAHDATDEHAAAATTPERAGDAHTDPSDPANTTGDTGEEEHDEHGAHAADAHGEHGAGDTHCGGGHGDGAHEEHGEHGGAHHGASQIDDEIALLLMLSLILLSVIFEKTKHHLEHSVDEHKHIILQALFGELTVLGFIALITFFLMDSGVFTHLSVRLYDGDEEHLLHLFEKVHFGLFFVMILFLLLIGWLIYVQNVAARRWHDLDKRGGEYLLEQRSKRREVEKARKAVEEAAMVEATADARRRIREANAAKKDGTRAHDDPTDDAAAAVRPPPLPPPSDDYLKARYGDGGAVPVGLGVRAGYTRQVDEGAALDMDDTSSDWQLRKRDPALYRFLQMRQRFVYGLQGAEGRKIKLNDPNDTFNFGAYLTQCSAGITAEIVEVHPVTWVLVAASLGLVYVANLFLGAFGMCLLLVLWGWLCALTLHAARRDLERIERALAPPYTASLLQIQLGEEDAQPEYALRPIGRRCNKHEALFPFGLQEEGPEWFCHIVRTILLTCAVYVIGLQSIFASEMLSVQEMPTALGATLLALALTSVVVTLALVLPTFPLLVATQSVGMMKKAKLVERTFRQQKLDLSLRLLKLLTSMQSHSRKLRKLKAKAAAGASVAPADVRTAEEAKAALDEQEHALAVLERNPTQKKELEAAFRLFDTSGDGNIEASELKALLHSMGQKVSDAEAQQLCSEMDADGSGSVSLVEFLAVMASEVDEEANEPLTVEKLTDDMFAILDKDASGIVSFKEFRAAMQSLPTGMTDEEIDEVLQEMFGGGGDTQIDKHEFIHFISAHKEELGL</sequence>
<feature type="chain" id="PRO_5035224989" description="EF-hand domain-containing protein" evidence="5">
    <location>
        <begin position="16"/>
        <end position="847"/>
    </location>
</feature>
<keyword evidence="4" id="KW-1133">Transmembrane helix</keyword>
<dbReference type="PANTHER" id="PTHR23048:SF59">
    <property type="entry name" value="EF-HAND SUPERFAMILY PROTEIN"/>
    <property type="match status" value="1"/>
</dbReference>
<dbReference type="PROSITE" id="PS50222">
    <property type="entry name" value="EF_HAND_2"/>
    <property type="match status" value="3"/>
</dbReference>
<dbReference type="SUPFAM" id="SSF47473">
    <property type="entry name" value="EF-hand"/>
    <property type="match status" value="1"/>
</dbReference>
<protein>
    <recommendedName>
        <fullName evidence="6">EF-hand domain-containing protein</fullName>
    </recommendedName>
</protein>
<reference evidence="7" key="1">
    <citation type="submission" date="2021-05" db="EMBL/GenBank/DDBJ databases">
        <title>The genome of the haptophyte Pavlova lutheri (Diacronema luteri, Pavlovales) - a model for lipid biosynthesis in eukaryotic algae.</title>
        <authorList>
            <person name="Hulatt C.J."/>
            <person name="Posewitz M.C."/>
        </authorList>
    </citation>
    <scope>NUCLEOTIDE SEQUENCE</scope>
    <source>
        <strain evidence="7">NIVA-4/92</strain>
    </source>
</reference>
<gene>
    <name evidence="7" type="ORF">KFE25_010872</name>
</gene>
<accession>A0A8J5XH05</accession>
<dbReference type="GO" id="GO:0005509">
    <property type="term" value="F:calcium ion binding"/>
    <property type="evidence" value="ECO:0007669"/>
    <property type="project" value="InterPro"/>
</dbReference>
<dbReference type="Proteomes" id="UP000751190">
    <property type="component" value="Unassembled WGS sequence"/>
</dbReference>
<dbReference type="InterPro" id="IPR011992">
    <property type="entry name" value="EF-hand-dom_pair"/>
</dbReference>
<dbReference type="SMART" id="SM00054">
    <property type="entry name" value="EFh"/>
    <property type="match status" value="4"/>
</dbReference>
<dbReference type="OMA" id="RELIYQM"/>
<dbReference type="InterPro" id="IPR002048">
    <property type="entry name" value="EF_hand_dom"/>
</dbReference>
<dbReference type="InterPro" id="IPR050230">
    <property type="entry name" value="CALM/Myosin/TropC-like"/>
</dbReference>
<feature type="transmembrane region" description="Helical" evidence="4">
    <location>
        <begin position="463"/>
        <end position="484"/>
    </location>
</feature>